<feature type="non-terminal residue" evidence="2">
    <location>
        <position position="98"/>
    </location>
</feature>
<evidence type="ECO:0000256" key="1">
    <source>
        <dbReference type="SAM" id="MobiDB-lite"/>
    </source>
</evidence>
<protein>
    <submittedName>
        <fullName evidence="2">Uncharacterized protein</fullName>
    </submittedName>
</protein>
<gene>
    <name evidence="2" type="ORF">PPSIR1_12438</name>
</gene>
<name>A6FZZ2_9BACT</name>
<evidence type="ECO:0000313" key="2">
    <source>
        <dbReference type="EMBL" id="EDM80689.1"/>
    </source>
</evidence>
<dbReference type="EMBL" id="ABCS01000008">
    <property type="protein sequence ID" value="EDM80689.1"/>
    <property type="molecule type" value="Genomic_DNA"/>
</dbReference>
<organism evidence="2 3">
    <name type="scientific">Plesiocystis pacifica SIR-1</name>
    <dbReference type="NCBI Taxonomy" id="391625"/>
    <lineage>
        <taxon>Bacteria</taxon>
        <taxon>Pseudomonadati</taxon>
        <taxon>Myxococcota</taxon>
        <taxon>Polyangia</taxon>
        <taxon>Nannocystales</taxon>
        <taxon>Nannocystaceae</taxon>
        <taxon>Plesiocystis</taxon>
    </lineage>
</organism>
<dbReference type="AlphaFoldDB" id="A6FZZ2"/>
<sequence>MGIPVDPPANKDLGSSHIRAAIRVAECGPTSGPQDGMSKTVHQFECRDDIWKRVEALAKRRGVTPDEIVQAALIQLFTRKKSPTQKAEAQAQAQTPAP</sequence>
<keyword evidence="3" id="KW-1185">Reference proteome</keyword>
<accession>A6FZZ2</accession>
<feature type="compositionally biased region" description="Low complexity" evidence="1">
    <location>
        <begin position="84"/>
        <end position="98"/>
    </location>
</feature>
<evidence type="ECO:0000313" key="3">
    <source>
        <dbReference type="Proteomes" id="UP000005801"/>
    </source>
</evidence>
<feature type="region of interest" description="Disordered" evidence="1">
    <location>
        <begin position="79"/>
        <end position="98"/>
    </location>
</feature>
<reference evidence="2 3" key="1">
    <citation type="submission" date="2007-06" db="EMBL/GenBank/DDBJ databases">
        <authorList>
            <person name="Shimkets L."/>
            <person name="Ferriera S."/>
            <person name="Johnson J."/>
            <person name="Kravitz S."/>
            <person name="Beeson K."/>
            <person name="Sutton G."/>
            <person name="Rogers Y.-H."/>
            <person name="Friedman R."/>
            <person name="Frazier M."/>
            <person name="Venter J.C."/>
        </authorList>
    </citation>
    <scope>NUCLEOTIDE SEQUENCE [LARGE SCALE GENOMIC DNA]</scope>
    <source>
        <strain evidence="2 3">SIR-1</strain>
    </source>
</reference>
<dbReference type="Proteomes" id="UP000005801">
    <property type="component" value="Unassembled WGS sequence"/>
</dbReference>
<comment type="caution">
    <text evidence="2">The sequence shown here is derived from an EMBL/GenBank/DDBJ whole genome shotgun (WGS) entry which is preliminary data.</text>
</comment>
<proteinExistence type="predicted"/>